<proteinExistence type="predicted"/>
<organism evidence="2 3">
    <name type="scientific">Triparma laevis f. inornata</name>
    <dbReference type="NCBI Taxonomy" id="1714386"/>
    <lineage>
        <taxon>Eukaryota</taxon>
        <taxon>Sar</taxon>
        <taxon>Stramenopiles</taxon>
        <taxon>Ochrophyta</taxon>
        <taxon>Bolidophyceae</taxon>
        <taxon>Parmales</taxon>
        <taxon>Triparmaceae</taxon>
        <taxon>Triparma</taxon>
    </lineage>
</organism>
<gene>
    <name evidence="2" type="ORF">TL16_g12701</name>
</gene>
<dbReference type="AlphaFoldDB" id="A0A9W7BWJ7"/>
<feature type="region of interest" description="Disordered" evidence="1">
    <location>
        <begin position="95"/>
        <end position="164"/>
    </location>
</feature>
<evidence type="ECO:0000313" key="3">
    <source>
        <dbReference type="Proteomes" id="UP001162640"/>
    </source>
</evidence>
<reference evidence="3" key="1">
    <citation type="journal article" date="2023" name="Commun. Biol.">
        <title>Genome analysis of Parmales, the sister group of diatoms, reveals the evolutionary specialization of diatoms from phago-mixotrophs to photoautotrophs.</title>
        <authorList>
            <person name="Ban H."/>
            <person name="Sato S."/>
            <person name="Yoshikawa S."/>
            <person name="Yamada K."/>
            <person name="Nakamura Y."/>
            <person name="Ichinomiya M."/>
            <person name="Sato N."/>
            <person name="Blanc-Mathieu R."/>
            <person name="Endo H."/>
            <person name="Kuwata A."/>
            <person name="Ogata H."/>
        </authorList>
    </citation>
    <scope>NUCLEOTIDE SEQUENCE [LARGE SCALE GENOMIC DNA]</scope>
</reference>
<sequence>MSALSRFPSNSRPDRKPLNDVNVNGTPTRVSNQLEKAFIVNSRSAIKAKLNQASVSLKKKRPSLNMASLPHPMVKRVHDESDLLSPPLVSVKMFREKSQEREQTKPLPPRNFTDISNPNSRASSRVSSPMHGNPNLKPMNLPSAVLSPSPSRPARPNTTFNSNIMSQHDMSHENEHSLTNSDSCSPTAQAIFDRLDRIEKELDAESDNDGEGSSSEVASTPKPDLSKFIVPIAPPSAEMREYAYKLMMSPEAAPAPKRSPLKLVQNTPTPIKLAMDADCVNIGSASPSKSTSPLGAGVDKILAEGLPVSPSKPQQSSRVLFAATESMSTQTKAAIAVASFSVAYAVLKTFF</sequence>
<accession>A0A9W7BWJ7</accession>
<feature type="region of interest" description="Disordered" evidence="1">
    <location>
        <begin position="1"/>
        <end position="28"/>
    </location>
</feature>
<name>A0A9W7BWJ7_9STRA</name>
<protein>
    <submittedName>
        <fullName evidence="2">Uncharacterized protein</fullName>
    </submittedName>
</protein>
<dbReference type="EMBL" id="BLQM01000532">
    <property type="protein sequence ID" value="GMH93700.1"/>
    <property type="molecule type" value="Genomic_DNA"/>
</dbReference>
<feature type="compositionally biased region" description="Polar residues" evidence="1">
    <location>
        <begin position="113"/>
        <end position="127"/>
    </location>
</feature>
<feature type="compositionally biased region" description="Basic and acidic residues" evidence="1">
    <location>
        <begin position="95"/>
        <end position="104"/>
    </location>
</feature>
<evidence type="ECO:0000313" key="2">
    <source>
        <dbReference type="EMBL" id="GMH93700.1"/>
    </source>
</evidence>
<comment type="caution">
    <text evidence="2">The sequence shown here is derived from an EMBL/GenBank/DDBJ whole genome shotgun (WGS) entry which is preliminary data.</text>
</comment>
<dbReference type="Proteomes" id="UP001162640">
    <property type="component" value="Unassembled WGS sequence"/>
</dbReference>
<evidence type="ECO:0000256" key="1">
    <source>
        <dbReference type="SAM" id="MobiDB-lite"/>
    </source>
</evidence>
<feature type="region of interest" description="Disordered" evidence="1">
    <location>
        <begin position="203"/>
        <end position="226"/>
    </location>
</feature>